<evidence type="ECO:0000313" key="3">
    <source>
        <dbReference type="Proteomes" id="UP000316905"/>
    </source>
</evidence>
<feature type="chain" id="PRO_5021854080" evidence="1">
    <location>
        <begin position="23"/>
        <end position="90"/>
    </location>
</feature>
<dbReference type="OrthoDB" id="6903763at2"/>
<dbReference type="EMBL" id="VLKY01000005">
    <property type="protein sequence ID" value="TWI55077.1"/>
    <property type="molecule type" value="Genomic_DNA"/>
</dbReference>
<name>A0A562QE96_9PSED</name>
<gene>
    <name evidence="2" type="ORF">IQ22_01989</name>
</gene>
<accession>A0A562QE96</accession>
<comment type="caution">
    <text evidence="2">The sequence shown here is derived from an EMBL/GenBank/DDBJ whole genome shotgun (WGS) entry which is preliminary data.</text>
</comment>
<keyword evidence="3" id="KW-1185">Reference proteome</keyword>
<reference evidence="2 3" key="1">
    <citation type="journal article" date="2015" name="Stand. Genomic Sci.">
        <title>Genomic Encyclopedia of Bacterial and Archaeal Type Strains, Phase III: the genomes of soil and plant-associated and newly described type strains.</title>
        <authorList>
            <person name="Whitman W.B."/>
            <person name="Woyke T."/>
            <person name="Klenk H.P."/>
            <person name="Zhou Y."/>
            <person name="Lilburn T.G."/>
            <person name="Beck B.J."/>
            <person name="De Vos P."/>
            <person name="Vandamme P."/>
            <person name="Eisen J.A."/>
            <person name="Garrity G."/>
            <person name="Hugenholtz P."/>
            <person name="Kyrpides N.C."/>
        </authorList>
    </citation>
    <scope>NUCLEOTIDE SEQUENCE [LARGE SCALE GENOMIC DNA]</scope>
    <source>
        <strain evidence="2 3">CGMCC 1.6858</strain>
    </source>
</reference>
<dbReference type="Gene3D" id="2.30.140.50">
    <property type="entry name" value="Protein of unknown function DUF2790"/>
    <property type="match status" value="1"/>
</dbReference>
<dbReference type="Proteomes" id="UP000316905">
    <property type="component" value="Unassembled WGS sequence"/>
</dbReference>
<protein>
    <submittedName>
        <fullName evidence="2">Uncharacterized protein DUF2790</fullName>
    </submittedName>
</protein>
<sequence>MNMKHSIGLLMVLVIASGSAVAAQQNDLAKVSPAVEHYSYSDHLDIKRVIDTPDLSSFCGIRPIRMTYEDHQNHIHILEYEASGMSCNDN</sequence>
<dbReference type="InterPro" id="IPR021245">
    <property type="entry name" value="DUF2790"/>
</dbReference>
<organism evidence="2 3">
    <name type="scientific">Pseudomonas duriflava</name>
    <dbReference type="NCBI Taxonomy" id="459528"/>
    <lineage>
        <taxon>Bacteria</taxon>
        <taxon>Pseudomonadati</taxon>
        <taxon>Pseudomonadota</taxon>
        <taxon>Gammaproteobacteria</taxon>
        <taxon>Pseudomonadales</taxon>
        <taxon>Pseudomonadaceae</taxon>
        <taxon>Pseudomonas</taxon>
    </lineage>
</organism>
<dbReference type="AlphaFoldDB" id="A0A562QE96"/>
<dbReference type="Pfam" id="PF10976">
    <property type="entry name" value="DUF2790"/>
    <property type="match status" value="1"/>
</dbReference>
<feature type="signal peptide" evidence="1">
    <location>
        <begin position="1"/>
        <end position="22"/>
    </location>
</feature>
<evidence type="ECO:0000313" key="2">
    <source>
        <dbReference type="EMBL" id="TWI55077.1"/>
    </source>
</evidence>
<keyword evidence="1" id="KW-0732">Signal</keyword>
<evidence type="ECO:0000256" key="1">
    <source>
        <dbReference type="SAM" id="SignalP"/>
    </source>
</evidence>
<proteinExistence type="predicted"/>